<keyword evidence="2" id="KW-1185">Reference proteome</keyword>
<evidence type="ECO:0000313" key="1">
    <source>
        <dbReference type="EMBL" id="BAU29386.1"/>
    </source>
</evidence>
<dbReference type="PANTHER" id="PTHR10151:SF120">
    <property type="entry name" value="BIS(5'-ADENOSYL)-TRIPHOSPHATASE"/>
    <property type="match status" value="1"/>
</dbReference>
<dbReference type="SUPFAM" id="SSF53649">
    <property type="entry name" value="Alkaline phosphatase-like"/>
    <property type="match status" value="1"/>
</dbReference>
<accession>A0A0U5B060</accession>
<dbReference type="KEGG" id="asoc:CB4_03586"/>
<dbReference type="InterPro" id="IPR002591">
    <property type="entry name" value="Phosphodiest/P_Trfase"/>
</dbReference>
<name>A0A0U5B060_9BACL</name>
<dbReference type="EMBL" id="AP017312">
    <property type="protein sequence ID" value="BAU29386.1"/>
    <property type="molecule type" value="Genomic_DNA"/>
</dbReference>
<proteinExistence type="predicted"/>
<dbReference type="GO" id="GO:0016787">
    <property type="term" value="F:hydrolase activity"/>
    <property type="evidence" value="ECO:0007669"/>
    <property type="project" value="UniProtKB-ARBA"/>
</dbReference>
<dbReference type="Pfam" id="PF01663">
    <property type="entry name" value="Phosphodiest"/>
    <property type="match status" value="1"/>
</dbReference>
<dbReference type="AlphaFoldDB" id="A0A0U5B060"/>
<gene>
    <name evidence="1" type="ORF">CB4_03586</name>
</gene>
<dbReference type="PANTHER" id="PTHR10151">
    <property type="entry name" value="ECTONUCLEOTIDE PYROPHOSPHATASE/PHOSPHODIESTERASE"/>
    <property type="match status" value="1"/>
</dbReference>
<dbReference type="Proteomes" id="UP000217696">
    <property type="component" value="Chromosome"/>
</dbReference>
<organism evidence="1 2">
    <name type="scientific">Aneurinibacillus soli</name>
    <dbReference type="NCBI Taxonomy" id="1500254"/>
    <lineage>
        <taxon>Bacteria</taxon>
        <taxon>Bacillati</taxon>
        <taxon>Bacillota</taxon>
        <taxon>Bacilli</taxon>
        <taxon>Bacillales</taxon>
        <taxon>Paenibacillaceae</taxon>
        <taxon>Aneurinibacillus group</taxon>
        <taxon>Aneurinibacillus</taxon>
    </lineage>
</organism>
<sequence length="494" mass="55308">MVWKKTIFILIDSFMPHVFEEAEAQQKVPALSFLKANGAYWNDCVTVFPTMSANIDASLMTGTYPDEHYVPGLVWYDRDKQRVVNYINGGKAVWRLGTRKCAQDVLVSLNEQHLSRDVKTIFEEAARHHRTSASLNFSIHRGPVRYSVQKPGLMKLALLGTKFDSVTGPELALQGRFFHSNGLRARFGQWNASVFKKYGINDSFVTDMAIRLVQEGRLPALTVAYMPDNDYTYHRHPDKGVDILARADRQIGRLLDAFGSWEEAVRQCRFIITGDHGQTKIGVEREALIAVLDSLIGMRASCPEKVNPEQDDLVICNNERMCFLYPLKEGVQEEVIKRLLGESRIDVLAWKEGAGVRVGRGERALFFTRGGQVRDVYGVRWTIDGDLTLLDGSLAEKEGKQIVHFGQYPDAFSRLYGALYARDGQVIAITAQPGAEFYTPSDPTHQGGASHGSLHHTDSLVPLIITGETKAAFAHPRLVDLKSYMLGCLHSEGY</sequence>
<dbReference type="RefSeq" id="WP_096467070.1">
    <property type="nucleotide sequence ID" value="NZ_AP017312.1"/>
</dbReference>
<reference evidence="1 2" key="1">
    <citation type="submission" date="2015-12" db="EMBL/GenBank/DDBJ databases">
        <title>Genome sequence of Aneurinibacillus soli.</title>
        <authorList>
            <person name="Lee J.S."/>
            <person name="Lee K.C."/>
            <person name="Kim K.K."/>
            <person name="Lee B.W."/>
        </authorList>
    </citation>
    <scope>NUCLEOTIDE SEQUENCE [LARGE SCALE GENOMIC DNA]</scope>
    <source>
        <strain evidence="1 2">CB4</strain>
    </source>
</reference>
<protein>
    <submittedName>
        <fullName evidence="1">Type I phosphodiesterase / nucleotide pyrophosphatase</fullName>
    </submittedName>
</protein>
<dbReference type="Gene3D" id="3.40.720.10">
    <property type="entry name" value="Alkaline Phosphatase, subunit A"/>
    <property type="match status" value="1"/>
</dbReference>
<evidence type="ECO:0000313" key="2">
    <source>
        <dbReference type="Proteomes" id="UP000217696"/>
    </source>
</evidence>
<dbReference type="InterPro" id="IPR017850">
    <property type="entry name" value="Alkaline_phosphatase_core_sf"/>
</dbReference>
<dbReference type="OrthoDB" id="2381338at2"/>